<sequence>MEVQVRQVGNSLVLPLPDSDKLSVGMKFSVAYHDNGAIVYTPVKENLFENPAILKYADDCKQNDLLLEEEDMKSSHK</sequence>
<evidence type="ECO:0008006" key="3">
    <source>
        <dbReference type="Google" id="ProtNLM"/>
    </source>
</evidence>
<comment type="caution">
    <text evidence="1">The sequence shown here is derived from an EMBL/GenBank/DDBJ whole genome shotgun (WGS) entry which is preliminary data.</text>
</comment>
<protein>
    <recommendedName>
        <fullName evidence="3">AbrB family transcriptional regulator</fullName>
    </recommendedName>
</protein>
<dbReference type="EMBL" id="JAOTMD010000004">
    <property type="protein sequence ID" value="MCY3025312.1"/>
    <property type="molecule type" value="Genomic_DNA"/>
</dbReference>
<dbReference type="RefSeq" id="WP_064293221.1">
    <property type="nucleotide sequence ID" value="NZ_JAOTMC010000011.1"/>
</dbReference>
<reference evidence="1" key="1">
    <citation type="submission" date="2024-05" db="EMBL/GenBank/DDBJ databases">
        <title>Aerococcus urinae taxonomy study.</title>
        <authorList>
            <person name="Christensen J."/>
            <person name="Senneby E."/>
        </authorList>
    </citation>
    <scope>NUCLEOTIDE SEQUENCE</scope>
    <source>
        <strain evidence="1">CDC-3352-U95</strain>
    </source>
</reference>
<keyword evidence="2" id="KW-1185">Reference proteome</keyword>
<evidence type="ECO:0000313" key="1">
    <source>
        <dbReference type="EMBL" id="MCY3025312.1"/>
    </source>
</evidence>
<name>A0ABT4BYG7_9LACT</name>
<gene>
    <name evidence="1" type="ORF">ODY23_03145</name>
</gene>
<proteinExistence type="predicted"/>
<accession>A0ABT4BYG7</accession>
<organism evidence="1 2">
    <name type="scientific">Aerococcus loyolae</name>
    <dbReference type="NCBI Taxonomy" id="2976809"/>
    <lineage>
        <taxon>Bacteria</taxon>
        <taxon>Bacillati</taxon>
        <taxon>Bacillota</taxon>
        <taxon>Bacilli</taxon>
        <taxon>Lactobacillales</taxon>
        <taxon>Aerococcaceae</taxon>
        <taxon>Aerococcus</taxon>
    </lineage>
</organism>
<dbReference type="Proteomes" id="UP001072007">
    <property type="component" value="Unassembled WGS sequence"/>
</dbReference>
<evidence type="ECO:0000313" key="2">
    <source>
        <dbReference type="Proteomes" id="UP001072007"/>
    </source>
</evidence>
<dbReference type="GeneID" id="86970484"/>